<dbReference type="GeneID" id="78362621"/>
<feature type="signal peptide" evidence="5">
    <location>
        <begin position="1"/>
        <end position="21"/>
    </location>
</feature>
<comment type="caution">
    <text evidence="7">The sequence shown here is derived from an EMBL/GenBank/DDBJ whole genome shotgun (WGS) entry which is preliminary data.</text>
</comment>
<evidence type="ECO:0000256" key="3">
    <source>
        <dbReference type="ARBA" id="ARBA00022827"/>
    </source>
</evidence>
<dbReference type="Gene3D" id="3.50.50.60">
    <property type="entry name" value="FAD/NAD(P)-binding domain"/>
    <property type="match status" value="1"/>
</dbReference>
<accession>A0A227KIK2</accession>
<dbReference type="InterPro" id="IPR036188">
    <property type="entry name" value="FAD/NAD-bd_sf"/>
</dbReference>
<dbReference type="SUPFAM" id="SSF51905">
    <property type="entry name" value="FAD/NAD(P)-binding domain"/>
    <property type="match status" value="1"/>
</dbReference>
<evidence type="ECO:0000256" key="1">
    <source>
        <dbReference type="ARBA" id="ARBA00001974"/>
    </source>
</evidence>
<evidence type="ECO:0000256" key="2">
    <source>
        <dbReference type="ARBA" id="ARBA00022630"/>
    </source>
</evidence>
<dbReference type="InterPro" id="IPR003953">
    <property type="entry name" value="FAD-dep_OxRdtase_2_FAD-bd"/>
</dbReference>
<reference evidence="8" key="1">
    <citation type="submission" date="2017-05" db="EMBL/GenBank/DDBJ databases">
        <title>Improved OligoMM genomes.</title>
        <authorList>
            <person name="Garzetti D."/>
        </authorList>
    </citation>
    <scope>NUCLEOTIDE SEQUENCE [LARGE SCALE GENOMIC DNA]</scope>
    <source>
        <strain evidence="8">YL45</strain>
    </source>
</reference>
<evidence type="ECO:0000259" key="6">
    <source>
        <dbReference type="Pfam" id="PF00890"/>
    </source>
</evidence>
<keyword evidence="3" id="KW-0274">FAD</keyword>
<keyword evidence="4" id="KW-0560">Oxidoreductase</keyword>
<feature type="domain" description="FAD-dependent oxidoreductase 2 FAD-binding" evidence="6">
    <location>
        <begin position="30"/>
        <end position="463"/>
    </location>
</feature>
<dbReference type="InterPro" id="IPR050315">
    <property type="entry name" value="FAD-oxidoreductase_2"/>
</dbReference>
<dbReference type="PANTHER" id="PTHR43400:SF10">
    <property type="entry name" value="3-OXOSTEROID 1-DEHYDROGENASE"/>
    <property type="match status" value="1"/>
</dbReference>
<dbReference type="GO" id="GO:0008202">
    <property type="term" value="P:steroid metabolic process"/>
    <property type="evidence" value="ECO:0007669"/>
    <property type="project" value="UniProtKB-ARBA"/>
</dbReference>
<dbReference type="RefSeq" id="WP_066594988.1">
    <property type="nucleotide sequence ID" value="NZ_CAJTBZ010000012.1"/>
</dbReference>
<proteinExistence type="predicted"/>
<keyword evidence="8" id="KW-1185">Reference proteome</keyword>
<feature type="chain" id="PRO_5011285268" description="FAD-dependent oxidoreductase 2 FAD-binding domain-containing protein" evidence="5">
    <location>
        <begin position="22"/>
        <end position="488"/>
    </location>
</feature>
<dbReference type="SUPFAM" id="SSF56425">
    <property type="entry name" value="Succinate dehydrogenase/fumarate reductase flavoprotein, catalytic domain"/>
    <property type="match status" value="1"/>
</dbReference>
<gene>
    <name evidence="7" type="ORF">ADH67_07360</name>
</gene>
<keyword evidence="5" id="KW-0732">Signal</keyword>
<sequence length="488" mass="52222">MRRRQLIGTAALTALSPLCWASSSMDHFQLIIVGAGAAGLTCACIAAENGVKDILVLEKNPVIGGSSLIARGTWFASGTASQTTRGVKDSDHDAVLYLKSEGLGKNDESLLDAMLPAAREQIVWFEQNGIRPIALFAEKGVRRIHKFDMPEVIFFLRKKALSLGVKIWTGCPVKDLIQDKVTGRIKGVVFTRAGADRKAFASLGVVLCSGGFSRNKSLLESVQEGLQNVATIAPPGLTGDGLKMGIKVGAATADLEHIKASYAFTDNPSTYQDMTFAYYYGPIIVNDDCARFVNESAPYKEIAQKVIQQHEAKSYLVFDDEIRKTVSRLANSSGPLKEFWGTGKIGNLPVFSGKTVEEVAQNAHIDPVGLKDTVDMYNEAIAKLGKDPDFYRKDLTGKAKLAQIVKPPFYVIPVKPALLGTYGGLKINTDAQVLNKSGKPISGLWAAGEVTGGVHGAAAAMGVPLSSAFGFGRIAGLSATKALREVKE</sequence>
<dbReference type="Gene3D" id="3.90.700.10">
    <property type="entry name" value="Succinate dehydrogenase/fumarate reductase flavoprotein, catalytic domain"/>
    <property type="match status" value="1"/>
</dbReference>
<evidence type="ECO:0000256" key="5">
    <source>
        <dbReference type="SAM" id="SignalP"/>
    </source>
</evidence>
<keyword evidence="2" id="KW-0285">Flavoprotein</keyword>
<organism evidence="7 8">
    <name type="scientific">Turicimonas muris</name>
    <dbReference type="NCBI Taxonomy" id="1796652"/>
    <lineage>
        <taxon>Bacteria</taxon>
        <taxon>Pseudomonadati</taxon>
        <taxon>Pseudomonadota</taxon>
        <taxon>Betaproteobacteria</taxon>
        <taxon>Burkholderiales</taxon>
        <taxon>Sutterellaceae</taxon>
        <taxon>Turicimonas</taxon>
    </lineage>
</organism>
<dbReference type="Proteomes" id="UP000214610">
    <property type="component" value="Unassembled WGS sequence"/>
</dbReference>
<evidence type="ECO:0000313" key="8">
    <source>
        <dbReference type="Proteomes" id="UP000214610"/>
    </source>
</evidence>
<name>A0A227KIK2_9BURK</name>
<dbReference type="EMBL" id="NHMP01000004">
    <property type="protein sequence ID" value="OXE47603.1"/>
    <property type="molecule type" value="Genomic_DNA"/>
</dbReference>
<comment type="cofactor">
    <cofactor evidence="1">
        <name>FAD</name>
        <dbReference type="ChEBI" id="CHEBI:57692"/>
    </cofactor>
</comment>
<dbReference type="Pfam" id="PF00890">
    <property type="entry name" value="FAD_binding_2"/>
    <property type="match status" value="1"/>
</dbReference>
<dbReference type="GO" id="GO:0016491">
    <property type="term" value="F:oxidoreductase activity"/>
    <property type="evidence" value="ECO:0007669"/>
    <property type="project" value="UniProtKB-KW"/>
</dbReference>
<dbReference type="PANTHER" id="PTHR43400">
    <property type="entry name" value="FUMARATE REDUCTASE"/>
    <property type="match status" value="1"/>
</dbReference>
<dbReference type="InterPro" id="IPR027477">
    <property type="entry name" value="Succ_DH/fumarate_Rdtase_cat_sf"/>
</dbReference>
<protein>
    <recommendedName>
        <fullName evidence="6">FAD-dependent oxidoreductase 2 FAD-binding domain-containing protein</fullName>
    </recommendedName>
</protein>
<dbReference type="AlphaFoldDB" id="A0A227KIK2"/>
<evidence type="ECO:0000256" key="4">
    <source>
        <dbReference type="ARBA" id="ARBA00023002"/>
    </source>
</evidence>
<evidence type="ECO:0000313" key="7">
    <source>
        <dbReference type="EMBL" id="OXE47603.1"/>
    </source>
</evidence>